<feature type="region of interest" description="Disordered" evidence="1">
    <location>
        <begin position="395"/>
        <end position="424"/>
    </location>
</feature>
<proteinExistence type="predicted"/>
<reference evidence="2 3" key="1">
    <citation type="journal article" date="2011" name="Proc. Natl. Acad. Sci. U.S.A.">
        <title>Evolutionary erosion of yeast sex chromosomes by mating-type switching accidents.</title>
        <authorList>
            <person name="Gordon J.L."/>
            <person name="Armisen D."/>
            <person name="Proux-Wera E."/>
            <person name="Oheigeartaigh S.S."/>
            <person name="Byrne K.P."/>
            <person name="Wolfe K.H."/>
        </authorList>
    </citation>
    <scope>NUCLEOTIDE SEQUENCE [LARGE SCALE GENOMIC DNA]</scope>
    <source>
        <strain evidence="3">ATCC 10597 / BCRC 20456 / CBS 421 / NBRC 0211 / NRRL Y-12639</strain>
    </source>
</reference>
<dbReference type="GeneID" id="11493906"/>
<dbReference type="Proteomes" id="UP000000689">
    <property type="component" value="Chromosome 1"/>
</dbReference>
<protein>
    <submittedName>
        <fullName evidence="2">Uncharacterized protein</fullName>
    </submittedName>
</protein>
<sequence>MLSNYDHFGTSQPIGSNNDVFNFEYVIPTSLEIDDISNINELDAGSHHDNSTEETLIFNSGITLDTTKTNLSNSNLSTKKTTTELFTTSNHNDFFPLLDVDYSSAFSDFNNTDDQEHFDTIDTLTSYPVSLEVEEDKRFESFEQLDSLKPEYQGNSPTNSSSSTSSKQSSNSIFSAQKDGKGISSQAVSFHNEISQFKDFVNSSSSLTVEPNTKLQLLTPEELMLPNNATNYNLQDIENTESEHFFNIDSFTLSQRSLSTADSHEYNQKRTKRKSTKKRSHSTIITSTDSLTPTTKKVSDSRLSADGLAKVLKLSSPEEALERERYILNIFEHELHYPLGYKTWIRDTTKDYRTQLIEALHERVKEKYPEYDHAVLETIIRRATYYMMQSRLRRERRAKSKGKCNSNSNSNSNSNININETIDA</sequence>
<dbReference type="EMBL" id="HE580267">
    <property type="protein sequence ID" value="CCD22700.1"/>
    <property type="molecule type" value="Genomic_DNA"/>
</dbReference>
<organism evidence="2 3">
    <name type="scientific">Naumovozyma dairenensis (strain ATCC 10597 / BCRC 20456 / CBS 421 / NBRC 0211 / NRRL Y-12639)</name>
    <name type="common">Saccharomyces dairenensis</name>
    <dbReference type="NCBI Taxonomy" id="1071378"/>
    <lineage>
        <taxon>Eukaryota</taxon>
        <taxon>Fungi</taxon>
        <taxon>Dikarya</taxon>
        <taxon>Ascomycota</taxon>
        <taxon>Saccharomycotina</taxon>
        <taxon>Saccharomycetes</taxon>
        <taxon>Saccharomycetales</taxon>
        <taxon>Saccharomycetaceae</taxon>
        <taxon>Naumovozyma</taxon>
    </lineage>
</organism>
<keyword evidence="3" id="KW-1185">Reference proteome</keyword>
<feature type="compositionally biased region" description="Low complexity" evidence="1">
    <location>
        <begin position="155"/>
        <end position="175"/>
    </location>
</feature>
<feature type="region of interest" description="Disordered" evidence="1">
    <location>
        <begin position="259"/>
        <end position="297"/>
    </location>
</feature>
<dbReference type="KEGG" id="ndi:NDAI_0A05450"/>
<evidence type="ECO:0000313" key="3">
    <source>
        <dbReference type="Proteomes" id="UP000000689"/>
    </source>
</evidence>
<feature type="compositionally biased region" description="Low complexity" evidence="1">
    <location>
        <begin position="405"/>
        <end position="424"/>
    </location>
</feature>
<dbReference type="OrthoDB" id="4096434at2759"/>
<accession>G0W4G2</accession>
<evidence type="ECO:0000256" key="1">
    <source>
        <dbReference type="SAM" id="MobiDB-lite"/>
    </source>
</evidence>
<dbReference type="RefSeq" id="XP_003667943.1">
    <property type="nucleotide sequence ID" value="XM_003667895.1"/>
</dbReference>
<feature type="compositionally biased region" description="Basic residues" evidence="1">
    <location>
        <begin position="269"/>
        <end position="281"/>
    </location>
</feature>
<feature type="region of interest" description="Disordered" evidence="1">
    <location>
        <begin position="145"/>
        <end position="178"/>
    </location>
</feature>
<dbReference type="AlphaFoldDB" id="G0W4G2"/>
<dbReference type="eggNOG" id="ENOG502S1A5">
    <property type="taxonomic scope" value="Eukaryota"/>
</dbReference>
<evidence type="ECO:0000313" key="2">
    <source>
        <dbReference type="EMBL" id="CCD22700.1"/>
    </source>
</evidence>
<name>G0W4G2_NAUDC</name>
<gene>
    <name evidence="2" type="primary">NDAI0A05450</name>
    <name evidence="2" type="ordered locus">NDAI_0A05450</name>
</gene>
<dbReference type="HOGENOM" id="CLU_647397_0_0_1"/>